<dbReference type="Proteomes" id="UP001108240">
    <property type="component" value="Unplaced"/>
</dbReference>
<feature type="binding site" evidence="7">
    <location>
        <position position="191"/>
    </location>
    <ligand>
        <name>ATP</name>
        <dbReference type="ChEBI" id="CHEBI:30616"/>
    </ligand>
</feature>
<dbReference type="PANTHER" id="PTHR43109">
    <property type="entry name" value="NUCLEOSIDE DIPHOSPHATE KINASE 7"/>
    <property type="match status" value="1"/>
</dbReference>
<keyword evidence="9" id="KW-0067">ATP-binding</keyword>
<feature type="domain" description="DM10" evidence="11">
    <location>
        <begin position="1"/>
        <end position="89"/>
    </location>
</feature>
<feature type="binding site" evidence="7">
    <location>
        <position position="201"/>
    </location>
    <ligand>
        <name>ATP</name>
        <dbReference type="ChEBI" id="CHEBI:30616"/>
    </ligand>
</feature>
<comment type="subcellular location">
    <subcellularLocation>
        <location evidence="1">Cytoplasm</location>
        <location evidence="1">Cytoskeleton</location>
        <location evidence="1">Cilium axoneme</location>
    </subcellularLocation>
</comment>
<sequence>MDERFAFLAEWYDPSAALLRRYQLLYYPKDGSVEMFDMKNQRTFLRRTKFDELHPEDLFVGNRVNIFSRQLNLTGYGDQYTANKLGSKKERTLAMIKPDAVTKVGNIIQMIYDANLIVTKAKMTKLTWKQAADFYMEHQSKSFFNNLVQFVSSGSVIAMELMGDEAVTTWRKVLGPTDSGVAQKDAANSLRGQFGTDGTKNAGHGSDSLASAARELEFFFPSTTGHGPSNTAKYSDCTCCIIKPHAISEGNSTPPSARHFTSALRQKQSAECRSLHRLTRRWDSGGELKQISFKCYARATQSHFVSSHFEEVCSPSKIFLDLTNAYEAQNKMASRSHDCPQWAEADPQPGSQEGKQEGRVGLVEGGKKSHCYAKEWVWPGGRHCCAQLLICPASEHKWPFVNHLPADRLSHDIPRAQASQRPSTDAGCPNRHNSGKVNCLKVKVLKC</sequence>
<evidence type="ECO:0000313" key="12">
    <source>
        <dbReference type="Ensembl" id="ENSCCRP00000130300.1"/>
    </source>
</evidence>
<dbReference type="InterPro" id="IPR057579">
    <property type="entry name" value="DM10_NDK7"/>
</dbReference>
<keyword evidence="9" id="KW-0418">Kinase</keyword>
<proteinExistence type="inferred from homology"/>
<dbReference type="GO" id="GO:0005813">
    <property type="term" value="C:centrosome"/>
    <property type="evidence" value="ECO:0007669"/>
    <property type="project" value="TreeGrafter"/>
</dbReference>
<dbReference type="AlphaFoldDB" id="A0A9J7ZM93"/>
<dbReference type="InterPro" id="IPR035525">
    <property type="entry name" value="NDPk7A"/>
</dbReference>
<dbReference type="GeneTree" id="ENSGT00940000166950"/>
<dbReference type="PANTHER" id="PTHR43109:SF2">
    <property type="entry name" value="NUCLEOSIDE DIPHOSPHATE KINASE 7"/>
    <property type="match status" value="1"/>
</dbReference>
<dbReference type="Pfam" id="PF00334">
    <property type="entry name" value="NDK"/>
    <property type="match status" value="1"/>
</dbReference>
<evidence type="ECO:0000259" key="11">
    <source>
        <dbReference type="PROSITE" id="PS51336"/>
    </source>
</evidence>
<keyword evidence="6" id="KW-0966">Cell projection</keyword>
<keyword evidence="3" id="KW-0963">Cytoplasm</keyword>
<dbReference type="PRINTS" id="PR01243">
    <property type="entry name" value="NUCDPKINASE"/>
</dbReference>
<feature type="active site" description="Pros-phosphohistidine intermediate" evidence="7">
    <location>
        <position position="204"/>
    </location>
</feature>
<evidence type="ECO:0000256" key="2">
    <source>
        <dbReference type="ARBA" id="ARBA00008142"/>
    </source>
</evidence>
<evidence type="ECO:0000256" key="5">
    <source>
        <dbReference type="ARBA" id="ARBA00023212"/>
    </source>
</evidence>
<evidence type="ECO:0000256" key="10">
    <source>
        <dbReference type="SAM" id="MobiDB-lite"/>
    </source>
</evidence>
<dbReference type="PROSITE" id="PS00469">
    <property type="entry name" value="NDPK"/>
    <property type="match status" value="1"/>
</dbReference>
<feature type="binding site" evidence="7">
    <location>
        <position position="143"/>
    </location>
    <ligand>
        <name>ATP</name>
        <dbReference type="ChEBI" id="CHEBI:30616"/>
    </ligand>
</feature>
<comment type="similarity">
    <text evidence="2 7 8">Belongs to the NDK family.</text>
</comment>
<dbReference type="Ensembl" id="ENSCCRT00000137780.1">
    <property type="protein sequence ID" value="ENSCCRP00000130300.1"/>
    <property type="gene ID" value="ENSCCRG00000048875.2"/>
</dbReference>
<dbReference type="GO" id="GO:0004550">
    <property type="term" value="F:nucleoside diphosphate kinase activity"/>
    <property type="evidence" value="ECO:0007669"/>
    <property type="project" value="UniProtKB-EC"/>
</dbReference>
<dbReference type="InterPro" id="IPR023005">
    <property type="entry name" value="Nucleoside_diP_kinase_AS"/>
</dbReference>
<reference evidence="12" key="1">
    <citation type="submission" date="2025-08" db="UniProtKB">
        <authorList>
            <consortium name="Ensembl"/>
        </authorList>
    </citation>
    <scope>IDENTIFICATION</scope>
</reference>
<accession>A0A9J7ZM93</accession>
<evidence type="ECO:0000256" key="6">
    <source>
        <dbReference type="ARBA" id="ARBA00023273"/>
    </source>
</evidence>
<feature type="binding site" evidence="7">
    <location>
        <position position="171"/>
    </location>
    <ligand>
        <name>ATP</name>
        <dbReference type="ChEBI" id="CHEBI:30616"/>
    </ligand>
</feature>
<dbReference type="Gene3D" id="3.30.70.141">
    <property type="entry name" value="Nucleoside diphosphate kinase-like domain"/>
    <property type="match status" value="1"/>
</dbReference>
<name>A0A9J7ZM93_CYPCA</name>
<dbReference type="GO" id="GO:0016787">
    <property type="term" value="F:hydrolase activity"/>
    <property type="evidence" value="ECO:0007669"/>
    <property type="project" value="UniProtKB-KW"/>
</dbReference>
<dbReference type="InterPro" id="IPR036850">
    <property type="entry name" value="NDK-like_dom_sf"/>
</dbReference>
<dbReference type="PROSITE" id="PS51336">
    <property type="entry name" value="DM10"/>
    <property type="match status" value="1"/>
</dbReference>
<dbReference type="FunFam" id="3.30.70.141:FF:000010">
    <property type="entry name" value="Nucleoside diphosphate kinase 7"/>
    <property type="match status" value="1"/>
</dbReference>
<dbReference type="SMART" id="SM00562">
    <property type="entry name" value="NDK"/>
    <property type="match status" value="1"/>
</dbReference>
<keyword evidence="13" id="KW-1185">Reference proteome</keyword>
<reference evidence="12" key="2">
    <citation type="submission" date="2025-09" db="UniProtKB">
        <authorList>
            <consortium name="Ensembl"/>
        </authorList>
    </citation>
    <scope>IDENTIFICATION</scope>
</reference>
<keyword evidence="9" id="KW-0808">Transferase</keyword>
<feature type="binding site" evidence="7">
    <location>
        <position position="177"/>
    </location>
    <ligand>
        <name>ATP</name>
        <dbReference type="ChEBI" id="CHEBI:30616"/>
    </ligand>
</feature>
<dbReference type="FunFam" id="2.30.29.170:FF:000005">
    <property type="entry name" value="Nucleoside diphosphate kinase 7"/>
    <property type="match status" value="1"/>
</dbReference>
<dbReference type="InterPro" id="IPR006602">
    <property type="entry name" value="DM10_dom"/>
</dbReference>
<evidence type="ECO:0000256" key="4">
    <source>
        <dbReference type="ARBA" id="ARBA00022801"/>
    </source>
</evidence>
<evidence type="ECO:0000313" key="13">
    <source>
        <dbReference type="Proteomes" id="UP001108240"/>
    </source>
</evidence>
<dbReference type="GO" id="GO:0006241">
    <property type="term" value="P:CTP biosynthetic process"/>
    <property type="evidence" value="ECO:0007669"/>
    <property type="project" value="InterPro"/>
</dbReference>
<dbReference type="EC" id="2.7.4.6" evidence="9"/>
<evidence type="ECO:0000256" key="1">
    <source>
        <dbReference type="ARBA" id="ARBA00004430"/>
    </source>
</evidence>
<dbReference type="GO" id="GO:0005524">
    <property type="term" value="F:ATP binding"/>
    <property type="evidence" value="ECO:0007669"/>
    <property type="project" value="UniProtKB-KW"/>
</dbReference>
<dbReference type="SUPFAM" id="SSF54919">
    <property type="entry name" value="Nucleoside diphosphate kinase, NDK"/>
    <property type="match status" value="1"/>
</dbReference>
<evidence type="ECO:0000256" key="7">
    <source>
        <dbReference type="PROSITE-ProRule" id="PRU00706"/>
    </source>
</evidence>
<dbReference type="InterPro" id="IPR034907">
    <property type="entry name" value="NDK-like_dom"/>
</dbReference>
<evidence type="ECO:0000256" key="8">
    <source>
        <dbReference type="RuleBase" id="RU004011"/>
    </source>
</evidence>
<dbReference type="Gene3D" id="2.30.29.170">
    <property type="match status" value="1"/>
</dbReference>
<dbReference type="CDD" id="cd04415">
    <property type="entry name" value="NDPk7A"/>
    <property type="match status" value="1"/>
</dbReference>
<dbReference type="GO" id="GO:0005879">
    <property type="term" value="C:axonemal microtubule"/>
    <property type="evidence" value="ECO:0007669"/>
    <property type="project" value="TreeGrafter"/>
</dbReference>
<dbReference type="GO" id="GO:0006228">
    <property type="term" value="P:UTP biosynthetic process"/>
    <property type="evidence" value="ECO:0007669"/>
    <property type="project" value="InterPro"/>
</dbReference>
<dbReference type="Pfam" id="PF25364">
    <property type="entry name" value="PH_NDK7_N"/>
    <property type="match status" value="1"/>
</dbReference>
<keyword evidence="9" id="KW-0547">Nucleotide-binding</keyword>
<dbReference type="InterPro" id="IPR001564">
    <property type="entry name" value="Nucleoside_diP_kinase"/>
</dbReference>
<comment type="catalytic activity">
    <reaction evidence="9">
        <text>a 2'-deoxyribonucleoside 5'-diphosphate + ATP = a 2'-deoxyribonucleoside 5'-triphosphate + ADP</text>
        <dbReference type="Rhea" id="RHEA:44640"/>
        <dbReference type="ChEBI" id="CHEBI:30616"/>
        <dbReference type="ChEBI" id="CHEBI:61560"/>
        <dbReference type="ChEBI" id="CHEBI:73316"/>
        <dbReference type="ChEBI" id="CHEBI:456216"/>
        <dbReference type="EC" id="2.7.4.6"/>
    </reaction>
</comment>
<evidence type="ECO:0000256" key="3">
    <source>
        <dbReference type="ARBA" id="ARBA00022490"/>
    </source>
</evidence>
<protein>
    <recommendedName>
        <fullName evidence="9">Nucleoside diphosphate kinase</fullName>
        <ecNumber evidence="9">2.7.4.6</ecNumber>
    </recommendedName>
</protein>
<feature type="region of interest" description="Disordered" evidence="10">
    <location>
        <begin position="337"/>
        <end position="357"/>
    </location>
</feature>
<evidence type="ECO:0000256" key="9">
    <source>
        <dbReference type="RuleBase" id="RU004013"/>
    </source>
</evidence>
<dbReference type="PROSITE" id="PS51374">
    <property type="entry name" value="NDPK_LIKE"/>
    <property type="match status" value="1"/>
</dbReference>
<dbReference type="GO" id="GO:0006183">
    <property type="term" value="P:GTP biosynthetic process"/>
    <property type="evidence" value="ECO:0007669"/>
    <property type="project" value="InterPro"/>
</dbReference>
<dbReference type="SMART" id="SM00676">
    <property type="entry name" value="DM10"/>
    <property type="match status" value="1"/>
</dbReference>
<feature type="binding site" evidence="7">
    <location>
        <position position="97"/>
    </location>
    <ligand>
        <name>ATP</name>
        <dbReference type="ChEBI" id="CHEBI:30616"/>
    </ligand>
</feature>
<keyword evidence="5" id="KW-0206">Cytoskeleton</keyword>
<keyword evidence="4" id="KW-0378">Hydrolase</keyword>
<organism evidence="12 13">
    <name type="scientific">Cyprinus carpio carpio</name>
    <dbReference type="NCBI Taxonomy" id="630221"/>
    <lineage>
        <taxon>Eukaryota</taxon>
        <taxon>Metazoa</taxon>
        <taxon>Chordata</taxon>
        <taxon>Craniata</taxon>
        <taxon>Vertebrata</taxon>
        <taxon>Euteleostomi</taxon>
        <taxon>Actinopterygii</taxon>
        <taxon>Neopterygii</taxon>
        <taxon>Teleostei</taxon>
        <taxon>Ostariophysi</taxon>
        <taxon>Cypriniformes</taxon>
        <taxon>Cyprinidae</taxon>
        <taxon>Cyprininae</taxon>
        <taxon>Cyprinus</taxon>
    </lineage>
</organism>